<keyword evidence="5" id="KW-0663">Pyridoxal phosphate</keyword>
<evidence type="ECO:0000313" key="9">
    <source>
        <dbReference type="Proteomes" id="UP000705867"/>
    </source>
</evidence>
<evidence type="ECO:0000256" key="4">
    <source>
        <dbReference type="ARBA" id="ARBA00022679"/>
    </source>
</evidence>
<dbReference type="InterPro" id="IPR004839">
    <property type="entry name" value="Aminotransferase_I/II_large"/>
</dbReference>
<accession>A0A953M1D0</accession>
<evidence type="ECO:0000256" key="3">
    <source>
        <dbReference type="ARBA" id="ARBA00022576"/>
    </source>
</evidence>
<dbReference type="InterPro" id="IPR015422">
    <property type="entry name" value="PyrdxlP-dep_Trfase_small"/>
</dbReference>
<dbReference type="EMBL" id="JAIOIV010000076">
    <property type="protein sequence ID" value="MBZ0156450.1"/>
    <property type="molecule type" value="Genomic_DNA"/>
</dbReference>
<dbReference type="GO" id="GO:0008483">
    <property type="term" value="F:transaminase activity"/>
    <property type="evidence" value="ECO:0007669"/>
    <property type="project" value="UniProtKB-KW"/>
</dbReference>
<dbReference type="GO" id="GO:0006520">
    <property type="term" value="P:amino acid metabolic process"/>
    <property type="evidence" value="ECO:0007669"/>
    <property type="project" value="InterPro"/>
</dbReference>
<evidence type="ECO:0000313" key="8">
    <source>
        <dbReference type="EMBL" id="MBZ0156450.1"/>
    </source>
</evidence>
<dbReference type="GO" id="GO:0030170">
    <property type="term" value="F:pyridoxal phosphate binding"/>
    <property type="evidence" value="ECO:0007669"/>
    <property type="project" value="InterPro"/>
</dbReference>
<organism evidence="8 9">
    <name type="scientific">Candidatus Nitrobium versatile</name>
    <dbReference type="NCBI Taxonomy" id="2884831"/>
    <lineage>
        <taxon>Bacteria</taxon>
        <taxon>Pseudomonadati</taxon>
        <taxon>Nitrospirota</taxon>
        <taxon>Nitrospiria</taxon>
        <taxon>Nitrospirales</taxon>
        <taxon>Nitrospiraceae</taxon>
        <taxon>Candidatus Nitrobium</taxon>
    </lineage>
</organism>
<dbReference type="InterPro" id="IPR050596">
    <property type="entry name" value="AspAT/PAT-like"/>
</dbReference>
<gene>
    <name evidence="8" type="ORF">K8I29_09620</name>
</gene>
<dbReference type="SUPFAM" id="SSF53383">
    <property type="entry name" value="PLP-dependent transferases"/>
    <property type="match status" value="1"/>
</dbReference>
<name>A0A953M1D0_9BACT</name>
<comment type="cofactor">
    <cofactor evidence="1 6">
        <name>pyridoxal 5'-phosphate</name>
        <dbReference type="ChEBI" id="CHEBI:597326"/>
    </cofactor>
</comment>
<comment type="caution">
    <text evidence="8">The sequence shown here is derived from an EMBL/GenBank/DDBJ whole genome shotgun (WGS) entry which is preliminary data.</text>
</comment>
<evidence type="ECO:0000256" key="5">
    <source>
        <dbReference type="ARBA" id="ARBA00022898"/>
    </source>
</evidence>
<dbReference type="Proteomes" id="UP000705867">
    <property type="component" value="Unassembled WGS sequence"/>
</dbReference>
<dbReference type="CDD" id="cd00609">
    <property type="entry name" value="AAT_like"/>
    <property type="match status" value="1"/>
</dbReference>
<dbReference type="InterPro" id="IPR015424">
    <property type="entry name" value="PyrdxlP-dep_Trfase"/>
</dbReference>
<protein>
    <recommendedName>
        <fullName evidence="6">Aminotransferase</fullName>
        <ecNumber evidence="6">2.6.1.-</ecNumber>
    </recommendedName>
</protein>
<dbReference type="Gene3D" id="3.90.1150.10">
    <property type="entry name" value="Aspartate Aminotransferase, domain 1"/>
    <property type="match status" value="1"/>
</dbReference>
<feature type="domain" description="Aminotransferase class I/classII large" evidence="7">
    <location>
        <begin position="30"/>
        <end position="388"/>
    </location>
</feature>
<dbReference type="FunFam" id="3.40.640.10:FF:000033">
    <property type="entry name" value="Aspartate aminotransferase"/>
    <property type="match status" value="1"/>
</dbReference>
<dbReference type="AlphaFoldDB" id="A0A953M1D0"/>
<dbReference type="PROSITE" id="PS00105">
    <property type="entry name" value="AA_TRANSFER_CLASS_1"/>
    <property type="match status" value="1"/>
</dbReference>
<dbReference type="Gene3D" id="3.40.640.10">
    <property type="entry name" value="Type I PLP-dependent aspartate aminotransferase-like (Major domain)"/>
    <property type="match status" value="1"/>
</dbReference>
<dbReference type="InterPro" id="IPR015421">
    <property type="entry name" value="PyrdxlP-dep_Trfase_major"/>
</dbReference>
<dbReference type="PANTHER" id="PTHR46383">
    <property type="entry name" value="ASPARTATE AMINOTRANSFERASE"/>
    <property type="match status" value="1"/>
</dbReference>
<evidence type="ECO:0000256" key="1">
    <source>
        <dbReference type="ARBA" id="ARBA00001933"/>
    </source>
</evidence>
<sequence length="396" mass="43339">MLSERAAKIKPSPTLAVDAKAKAMKAQGVDVVNFGVGEPDFDTPDYVKEAAIRAIQDGFTKYTPVGGIDELKDAVADKFRRDNGLEYAKDEIIVSCGAKHSLYNIAQALFGPGDEILIPSPYWVSYPDQALLNDATPVYIKTYEKDGFVVRPEALAEAVTKKTKVLILNSPSNPTGLAYNRRDLEAIAGIVLKHDMYVISDEIYEKLVYDGTEHVSIASLGREIKERTLVVNGLSKSHAMTGWRIGYAAGPKEIIKAMTNIQSQSTSNPASIAQKAAVAALTGPEDFVSLMRTEFDKRRKFLVDGLNALKEVCCLNPTGAFYAFPNVSRLYGKKAGTRSIQSSLDLALYLLEDAKVALVHGDAFGDDNYIRISYATSMENIRKGLDRIREALTALQ</sequence>
<dbReference type="EC" id="2.6.1.-" evidence="6"/>
<reference evidence="8" key="1">
    <citation type="journal article" date="2021" name="bioRxiv">
        <title>Unraveling nitrogen, sulfur and carbon metabolic pathways and microbial community transcriptional responses to substrate deprivation and toxicity stresses in a bioreactor mimicking anoxic brackish coastal sediment conditions.</title>
        <authorList>
            <person name="Martins P.D."/>
            <person name="Echeveste M.J."/>
            <person name="Arshad A."/>
            <person name="Kurth J."/>
            <person name="Ouboter H."/>
            <person name="Jetten M.S.M."/>
            <person name="Welte C.U."/>
        </authorList>
    </citation>
    <scope>NUCLEOTIDE SEQUENCE</scope>
    <source>
        <strain evidence="8">MAG_39</strain>
    </source>
</reference>
<dbReference type="PANTHER" id="PTHR46383:SF1">
    <property type="entry name" value="ASPARTATE AMINOTRANSFERASE"/>
    <property type="match status" value="1"/>
</dbReference>
<evidence type="ECO:0000256" key="6">
    <source>
        <dbReference type="RuleBase" id="RU000481"/>
    </source>
</evidence>
<keyword evidence="3 6" id="KW-0032">Aminotransferase</keyword>
<evidence type="ECO:0000256" key="2">
    <source>
        <dbReference type="ARBA" id="ARBA00007441"/>
    </source>
</evidence>
<keyword evidence="4 6" id="KW-0808">Transferase</keyword>
<dbReference type="Pfam" id="PF00155">
    <property type="entry name" value="Aminotran_1_2"/>
    <property type="match status" value="1"/>
</dbReference>
<comment type="similarity">
    <text evidence="2 6">Belongs to the class-I pyridoxal-phosphate-dependent aminotransferase family.</text>
</comment>
<dbReference type="PRINTS" id="PR00753">
    <property type="entry name" value="ACCSYNTHASE"/>
</dbReference>
<proteinExistence type="inferred from homology"/>
<reference evidence="8" key="2">
    <citation type="submission" date="2021-08" db="EMBL/GenBank/DDBJ databases">
        <authorList>
            <person name="Dalcin Martins P."/>
        </authorList>
    </citation>
    <scope>NUCLEOTIDE SEQUENCE</scope>
    <source>
        <strain evidence="8">MAG_39</strain>
    </source>
</reference>
<evidence type="ECO:0000259" key="7">
    <source>
        <dbReference type="Pfam" id="PF00155"/>
    </source>
</evidence>
<dbReference type="InterPro" id="IPR004838">
    <property type="entry name" value="NHTrfase_class1_PyrdxlP-BS"/>
</dbReference>